<accession>A0A077RQ73</accession>
<proteinExistence type="predicted"/>
<feature type="compositionally biased region" description="Low complexity" evidence="1">
    <location>
        <begin position="1"/>
        <end position="10"/>
    </location>
</feature>
<feature type="compositionally biased region" description="Basic and acidic residues" evidence="1">
    <location>
        <begin position="96"/>
        <end position="106"/>
    </location>
</feature>
<feature type="compositionally biased region" description="Low complexity" evidence="1">
    <location>
        <begin position="57"/>
        <end position="69"/>
    </location>
</feature>
<organism evidence="2">
    <name type="scientific">Triticum aestivum</name>
    <name type="common">Wheat</name>
    <dbReference type="NCBI Taxonomy" id="4565"/>
    <lineage>
        <taxon>Eukaryota</taxon>
        <taxon>Viridiplantae</taxon>
        <taxon>Streptophyta</taxon>
        <taxon>Embryophyta</taxon>
        <taxon>Tracheophyta</taxon>
        <taxon>Spermatophyta</taxon>
        <taxon>Magnoliopsida</taxon>
        <taxon>Liliopsida</taxon>
        <taxon>Poales</taxon>
        <taxon>Poaceae</taxon>
        <taxon>BOP clade</taxon>
        <taxon>Pooideae</taxon>
        <taxon>Triticodae</taxon>
        <taxon>Triticeae</taxon>
        <taxon>Triticinae</taxon>
        <taxon>Triticum</taxon>
    </lineage>
</organism>
<sequence>MNAGAAAKGKGAADAEQRQRVKELRTAEQRRTLGSRLERRVAPARDLRPAGKDVEVAAEGEGAADGGAAQQRQTSVTELSIGVEAGSRRGRTTALRRRETELRMAEQRSNSRNQALDWGGGQQPRAVDLGIYRWRPVVLLDSVVFSPLREYLTAAVSEELTNQLISSFRKAADSMMASKAARACHGGLRVSVPGERRLGALREPPCMQPLAGESAAHIVAAPLGCRSGSARESHRGDEAHVQRFSLVGICLTTELMEFAGEMEALLGRLDIGNGNEHEQFCMEALCLIERMDVEAGQACGLQPVPEVSSDMIDIDFDCGSP</sequence>
<dbReference type="AlphaFoldDB" id="A0A077RQ73"/>
<dbReference type="EMBL" id="HG670306">
    <property type="protein sequence ID" value="CDM81446.1"/>
    <property type="molecule type" value="Genomic_DNA"/>
</dbReference>
<feature type="region of interest" description="Disordered" evidence="1">
    <location>
        <begin position="1"/>
        <end position="120"/>
    </location>
</feature>
<evidence type="ECO:0000313" key="2">
    <source>
        <dbReference type="EMBL" id="CDM81446.1"/>
    </source>
</evidence>
<dbReference type="HOGENOM" id="CLU_867167_0_0_1"/>
<gene>
    <name evidence="2" type="ORF">TRAES_3BF175100050CFD_c1</name>
</gene>
<feature type="compositionally biased region" description="Basic and acidic residues" evidence="1">
    <location>
        <begin position="11"/>
        <end position="55"/>
    </location>
</feature>
<name>A0A077RQ73_WHEAT</name>
<evidence type="ECO:0000256" key="1">
    <source>
        <dbReference type="SAM" id="MobiDB-lite"/>
    </source>
</evidence>
<protein>
    <submittedName>
        <fullName evidence="2">Uncharacterized protein</fullName>
    </submittedName>
</protein>
<reference evidence="2" key="1">
    <citation type="journal article" date="2014" name="Science">
        <title>Structural and functional partitioning of bread wheat chromosome 3B.</title>
        <authorList>
            <person name="Choulet F."/>
            <person name="Alberti A."/>
            <person name="Theil S."/>
            <person name="Glover N."/>
            <person name="Barbe V."/>
            <person name="Daron J."/>
            <person name="Pingault L."/>
            <person name="Sourdille P."/>
            <person name="Couloux A."/>
            <person name="Paux E."/>
            <person name="Leroy P."/>
            <person name="Mangenot S."/>
            <person name="Guilhot N."/>
            <person name="Le Gouis J."/>
            <person name="Balfourier F."/>
            <person name="Alaux M."/>
            <person name="Jamilloux V."/>
            <person name="Poulain J."/>
            <person name="Durand C."/>
            <person name="Bellec A."/>
            <person name="Gaspin C."/>
            <person name="Safar J."/>
            <person name="Dolezel J."/>
            <person name="Rogers J."/>
            <person name="Vandepoele K."/>
            <person name="Aury J.M."/>
            <person name="Mayer K."/>
            <person name="Berges H."/>
            <person name="Quesneville H."/>
            <person name="Wincker P."/>
            <person name="Feuillet C."/>
        </authorList>
    </citation>
    <scope>NUCLEOTIDE SEQUENCE</scope>
</reference>